<sequence length="56" mass="6545">MNYKQGFEKLLAIINDADNQTLKFKAELIKDQINDNETIYGKRDLRSRMITKGGRQ</sequence>
<dbReference type="HOGENOM" id="CLU_3012434_0_0_9"/>
<dbReference type="GeneID" id="61421893"/>
<dbReference type="Proteomes" id="UP000003732">
    <property type="component" value="Unassembled WGS sequence"/>
</dbReference>
<dbReference type="RefSeq" id="WP_003103437.1">
    <property type="nucleotide sequence ID" value="NZ_AEUT02000001.1"/>
</dbReference>
<comment type="caution">
    <text evidence="1">The sequence shown here is derived from an EMBL/GenBank/DDBJ whole genome shotgun (WGS) entry which is preliminary data.</text>
</comment>
<evidence type="ECO:0000313" key="2">
    <source>
        <dbReference type="Proteomes" id="UP000003732"/>
    </source>
</evidence>
<name>F1YY74_9STRE</name>
<reference evidence="1 2" key="1">
    <citation type="submission" date="2011-02" db="EMBL/GenBank/DDBJ databases">
        <authorList>
            <person name="Stanhope M.J."/>
            <person name="Durkin A.S."/>
            <person name="Hostetler J."/>
            <person name="Kim M."/>
            <person name="Radune D."/>
            <person name="Singh I."/>
            <person name="Town C.D."/>
        </authorList>
    </citation>
    <scope>NUCLEOTIDE SEQUENCE [LARGE SCALE GENOMIC DNA]</scope>
    <source>
        <strain evidence="1 2">NCFD 2020</strain>
    </source>
</reference>
<evidence type="ECO:0000313" key="1">
    <source>
        <dbReference type="EMBL" id="EGE53590.1"/>
    </source>
</evidence>
<organism evidence="1 2">
    <name type="scientific">Streptococcus parauberis NCFD 2020</name>
    <dbReference type="NCBI Taxonomy" id="873447"/>
    <lineage>
        <taxon>Bacteria</taxon>
        <taxon>Bacillati</taxon>
        <taxon>Bacillota</taxon>
        <taxon>Bacilli</taxon>
        <taxon>Lactobacillales</taxon>
        <taxon>Streptococcaceae</taxon>
        <taxon>Streptococcus</taxon>
    </lineage>
</organism>
<dbReference type="EMBL" id="AEUT02000001">
    <property type="protein sequence ID" value="EGE53590.1"/>
    <property type="molecule type" value="Genomic_DNA"/>
</dbReference>
<proteinExistence type="predicted"/>
<dbReference type="AlphaFoldDB" id="F1YY74"/>
<gene>
    <name evidence="1" type="ORF">SPB_1475</name>
</gene>
<accession>F1YY74</accession>
<protein>
    <submittedName>
        <fullName evidence="1">Conserved domain protein</fullName>
    </submittedName>
</protein>